<feature type="compositionally biased region" description="Low complexity" evidence="7">
    <location>
        <begin position="275"/>
        <end position="285"/>
    </location>
</feature>
<dbReference type="SUPFAM" id="SSF52833">
    <property type="entry name" value="Thioredoxin-like"/>
    <property type="match status" value="2"/>
</dbReference>
<feature type="region of interest" description="Disordered" evidence="7">
    <location>
        <begin position="460"/>
        <end position="479"/>
    </location>
</feature>
<dbReference type="InterPro" id="IPR017937">
    <property type="entry name" value="Thioredoxin_CS"/>
</dbReference>
<evidence type="ECO:0000256" key="4">
    <source>
        <dbReference type="ARBA" id="ARBA00023157"/>
    </source>
</evidence>
<dbReference type="OrthoDB" id="10264505at2759"/>
<reference evidence="10 11" key="1">
    <citation type="journal article" date="2016" name="Fungal Biol.">
        <title>The genome of Xylona heveae provides a window into fungal endophytism.</title>
        <authorList>
            <person name="Gazis R."/>
            <person name="Kuo A."/>
            <person name="Riley R."/>
            <person name="LaButti K."/>
            <person name="Lipzen A."/>
            <person name="Lin J."/>
            <person name="Amirebrahimi M."/>
            <person name="Hesse C.N."/>
            <person name="Spatafora J.W."/>
            <person name="Henrissat B."/>
            <person name="Hainaut M."/>
            <person name="Grigoriev I.V."/>
            <person name="Hibbett D.S."/>
        </authorList>
    </citation>
    <scope>NUCLEOTIDE SEQUENCE [LARGE SCALE GENOMIC DNA]</scope>
    <source>
        <strain evidence="10 11">TC161</strain>
    </source>
</reference>
<gene>
    <name evidence="10" type="ORF">L228DRAFT_279309</name>
</gene>
<dbReference type="Gene3D" id="3.40.30.10">
    <property type="entry name" value="Glutaredoxin"/>
    <property type="match status" value="2"/>
</dbReference>
<dbReference type="AlphaFoldDB" id="A0A165JCR7"/>
<feature type="chain" id="PRO_5007860022" description="protein disulfide-isomerase" evidence="8">
    <location>
        <begin position="23"/>
        <end position="479"/>
    </location>
</feature>
<evidence type="ECO:0000313" key="11">
    <source>
        <dbReference type="Proteomes" id="UP000076632"/>
    </source>
</evidence>
<name>A0A165JCR7_XYLHT</name>
<accession>A0A165JCR7</accession>
<feature type="region of interest" description="Disordered" evidence="7">
    <location>
        <begin position="300"/>
        <end position="335"/>
    </location>
</feature>
<dbReference type="GO" id="GO:0003756">
    <property type="term" value="F:protein disulfide isomerase activity"/>
    <property type="evidence" value="ECO:0007669"/>
    <property type="project" value="UniProtKB-EC"/>
</dbReference>
<evidence type="ECO:0000256" key="2">
    <source>
        <dbReference type="ARBA" id="ARBA00004319"/>
    </source>
</evidence>
<organism evidence="10 11">
    <name type="scientific">Xylona heveae (strain CBS 132557 / TC161)</name>
    <dbReference type="NCBI Taxonomy" id="1328760"/>
    <lineage>
        <taxon>Eukaryota</taxon>
        <taxon>Fungi</taxon>
        <taxon>Dikarya</taxon>
        <taxon>Ascomycota</taxon>
        <taxon>Pezizomycotina</taxon>
        <taxon>Xylonomycetes</taxon>
        <taxon>Xylonales</taxon>
        <taxon>Xylonaceae</taxon>
        <taxon>Xylona</taxon>
    </lineage>
</organism>
<protein>
    <recommendedName>
        <fullName evidence="3">protein disulfide-isomerase</fullName>
        <ecNumber evidence="3">5.3.4.1</ecNumber>
    </recommendedName>
</protein>
<dbReference type="PANTHER" id="PTHR45815">
    <property type="entry name" value="PROTEIN DISULFIDE-ISOMERASE A6"/>
    <property type="match status" value="1"/>
</dbReference>
<keyword evidence="8" id="KW-0732">Signal</keyword>
<dbReference type="PROSITE" id="PS00194">
    <property type="entry name" value="THIOREDOXIN_1"/>
    <property type="match status" value="1"/>
</dbReference>
<dbReference type="GO" id="GO:0015035">
    <property type="term" value="F:protein-disulfide reductase activity"/>
    <property type="evidence" value="ECO:0007669"/>
    <property type="project" value="TreeGrafter"/>
</dbReference>
<evidence type="ECO:0000259" key="9">
    <source>
        <dbReference type="PROSITE" id="PS51352"/>
    </source>
</evidence>
<keyword evidence="11" id="KW-1185">Reference proteome</keyword>
<dbReference type="GeneID" id="28900812"/>
<evidence type="ECO:0000256" key="1">
    <source>
        <dbReference type="ARBA" id="ARBA00001182"/>
    </source>
</evidence>
<dbReference type="EMBL" id="KV407454">
    <property type="protein sequence ID" value="KZF26061.1"/>
    <property type="molecule type" value="Genomic_DNA"/>
</dbReference>
<feature type="compositionally biased region" description="Low complexity" evidence="7">
    <location>
        <begin position="300"/>
        <end position="325"/>
    </location>
</feature>
<dbReference type="CDD" id="cd03002">
    <property type="entry name" value="PDI_a_MPD1_like"/>
    <property type="match status" value="1"/>
</dbReference>
<evidence type="ECO:0000313" key="10">
    <source>
        <dbReference type="EMBL" id="KZF26061.1"/>
    </source>
</evidence>
<keyword evidence="6" id="KW-0676">Redox-active center</keyword>
<evidence type="ECO:0000256" key="5">
    <source>
        <dbReference type="ARBA" id="ARBA00023235"/>
    </source>
</evidence>
<dbReference type="OMA" id="NHVKRAT"/>
<sequence length="479" mass="51132">MFAGLSWTAAAAALLLALPASADSLYTKSSPVLRVDAKNYDQLIARSNHTSIIEFYAPWCGHCQNLKPAYEKAARNLQGLAKVAAVNCDDESNQAFCGSMGIQGFPSLKIVVPSKKAGRPSVEDYMGARSAKAIVDAVVDRIPNHVKRIGDKSLDSWLKEGNSSAKAILFTEKGTTSALIRALAVDFLGNINFAQIRNKGKGAVSTFGVSSFPTLVLLPGGEQDAIVYNGEMKKGPITEFLSQIAQPNPDPAPKKAKASNKAKDESKAKKKASEDSAAYSSASASHLADEVAGATSITLEESSVPTESPEPGAAPSDAPKPVDVPDAPEPLPTLETSEQLRKACLGPKTGTCILALVPAVKDSETVLPEAATVALGSLSEVAHKHKQRHGHLFPFYALPVDNADAVRVRDALSVNTDSDVELIALNGRRSWFRRYVGEGYGHEEVEKWVDAIRLGEGKKEKLPEGLVETEEQPETHDEL</sequence>
<dbReference type="Pfam" id="PF24541">
    <property type="entry name" value="Thioredox_PDIA6_C"/>
    <property type="match status" value="1"/>
</dbReference>
<dbReference type="Proteomes" id="UP000076632">
    <property type="component" value="Unassembled WGS sequence"/>
</dbReference>
<dbReference type="InParanoid" id="A0A165JCR7"/>
<dbReference type="InterPro" id="IPR057305">
    <property type="entry name" value="Thioredox_PDIA6_C"/>
</dbReference>
<dbReference type="PANTHER" id="PTHR45815:SF3">
    <property type="entry name" value="PROTEIN DISULFIDE-ISOMERASE A6"/>
    <property type="match status" value="1"/>
</dbReference>
<comment type="subcellular location">
    <subcellularLocation>
        <location evidence="2">Endoplasmic reticulum lumen</location>
    </subcellularLocation>
</comment>
<evidence type="ECO:0000256" key="8">
    <source>
        <dbReference type="SAM" id="SignalP"/>
    </source>
</evidence>
<dbReference type="STRING" id="1328760.A0A165JCR7"/>
<dbReference type="Pfam" id="PF00085">
    <property type="entry name" value="Thioredoxin"/>
    <property type="match status" value="1"/>
</dbReference>
<keyword evidence="5" id="KW-0413">Isomerase</keyword>
<feature type="signal peptide" evidence="8">
    <location>
        <begin position="1"/>
        <end position="22"/>
    </location>
</feature>
<feature type="domain" description="Thioredoxin" evidence="9">
    <location>
        <begin position="7"/>
        <end position="144"/>
    </location>
</feature>
<feature type="region of interest" description="Disordered" evidence="7">
    <location>
        <begin position="243"/>
        <end position="285"/>
    </location>
</feature>
<proteinExistence type="predicted"/>
<evidence type="ECO:0000256" key="6">
    <source>
        <dbReference type="ARBA" id="ARBA00023284"/>
    </source>
</evidence>
<dbReference type="InterPro" id="IPR036249">
    <property type="entry name" value="Thioredoxin-like_sf"/>
</dbReference>
<dbReference type="PROSITE" id="PS51352">
    <property type="entry name" value="THIOREDOXIN_2"/>
    <property type="match status" value="1"/>
</dbReference>
<feature type="compositionally biased region" description="Basic and acidic residues" evidence="7">
    <location>
        <begin position="261"/>
        <end position="274"/>
    </location>
</feature>
<evidence type="ECO:0000256" key="7">
    <source>
        <dbReference type="SAM" id="MobiDB-lite"/>
    </source>
</evidence>
<evidence type="ECO:0000256" key="3">
    <source>
        <dbReference type="ARBA" id="ARBA00012723"/>
    </source>
</evidence>
<dbReference type="GO" id="GO:0005788">
    <property type="term" value="C:endoplasmic reticulum lumen"/>
    <property type="evidence" value="ECO:0007669"/>
    <property type="project" value="UniProtKB-SubCell"/>
</dbReference>
<dbReference type="InterPro" id="IPR013766">
    <property type="entry name" value="Thioredoxin_domain"/>
</dbReference>
<dbReference type="EC" id="5.3.4.1" evidence="3"/>
<keyword evidence="4" id="KW-1015">Disulfide bond</keyword>
<dbReference type="GO" id="GO:0034976">
    <property type="term" value="P:response to endoplasmic reticulum stress"/>
    <property type="evidence" value="ECO:0007669"/>
    <property type="project" value="TreeGrafter"/>
</dbReference>
<comment type="catalytic activity">
    <reaction evidence="1">
        <text>Catalyzes the rearrangement of -S-S- bonds in proteins.</text>
        <dbReference type="EC" id="5.3.4.1"/>
    </reaction>
</comment>
<dbReference type="RefSeq" id="XP_018191616.1">
    <property type="nucleotide sequence ID" value="XM_018335675.1"/>
</dbReference>
<dbReference type="PRINTS" id="PR00421">
    <property type="entry name" value="THIOREDOXIN"/>
</dbReference>